<comment type="similarity">
    <text evidence="5">Belongs to the class-III pyridoxal-phosphate-dependent aminotransferase family. ArgD subfamily.</text>
</comment>
<evidence type="ECO:0000256" key="1">
    <source>
        <dbReference type="ARBA" id="ARBA00022576"/>
    </source>
</evidence>
<dbReference type="NCBIfam" id="NF002874">
    <property type="entry name" value="PRK03244.1"/>
    <property type="match status" value="1"/>
</dbReference>
<dbReference type="InterPro" id="IPR015424">
    <property type="entry name" value="PyrdxlP-dep_Trfase"/>
</dbReference>
<dbReference type="HAMAP" id="MF_01107">
    <property type="entry name" value="ArgD_aminotrans_3"/>
    <property type="match status" value="1"/>
</dbReference>
<evidence type="ECO:0000256" key="5">
    <source>
        <dbReference type="HAMAP-Rule" id="MF_01107"/>
    </source>
</evidence>
<dbReference type="InterPro" id="IPR015421">
    <property type="entry name" value="PyrdxlP-dep_Trfase_major"/>
</dbReference>
<keyword evidence="4 5" id="KW-0663">Pyridoxal phosphate</keyword>
<dbReference type="RefSeq" id="WP_133491284.1">
    <property type="nucleotide sequence ID" value="NZ_AQPF01000033.1"/>
</dbReference>
<dbReference type="EMBL" id="AQPF01000033">
    <property type="protein sequence ID" value="KAF0804350.1"/>
    <property type="molecule type" value="Genomic_DNA"/>
</dbReference>
<comment type="pathway">
    <text evidence="5">Amino-acid biosynthesis; L-arginine biosynthesis; N(2)-acetyl-L-ornithine from L-glutamate: step 4/4.</text>
</comment>
<dbReference type="Gene3D" id="3.40.640.10">
    <property type="entry name" value="Type I PLP-dependent aspartate aminotransferase-like (Major domain)"/>
    <property type="match status" value="1"/>
</dbReference>
<sequence length="393" mass="42270">MSEQFLIPTYARQPVAFVRGEGVWLYDEQGKAYLDAVSGVAVCNLGHCHPAVVQAIREQSERLMHTSNLYRIPVQERLAERLCQLAGMDKVFFGNSGAEANEAAIKLARLHARRRGVEKPVVLVMEGSFHGRTMATLSATANQKVQEGFGPLLEGFRRLPYDDLDAVRAAADDNVVAVLVEPVQGEGGVNAASPGYLQGLRELCDQHGWLLMLDEIQTGNGRTGTYFACQAERIRPDVLTTAKGLGNGFPIGACLVSGAASDLFGPGNHGSTFGGNPLGCAVALAVIDTLQSGVLEQVRDKGETLRARLREALSGLSLVQEVRGQGMMVGIQLDRPCGELVDRAREAGLLINVTAGSVIRLLPPLIMSNAERDQLVDTLSTVLQRYANEQEAP</sequence>
<evidence type="ECO:0000313" key="6">
    <source>
        <dbReference type="EMBL" id="KAF0804350.1"/>
    </source>
</evidence>
<dbReference type="PANTHER" id="PTHR11986">
    <property type="entry name" value="AMINOTRANSFERASE CLASS III"/>
    <property type="match status" value="1"/>
</dbReference>
<keyword evidence="7" id="KW-1185">Reference proteome</keyword>
<dbReference type="PROSITE" id="PS00600">
    <property type="entry name" value="AA_TRANSFER_CLASS_3"/>
    <property type="match status" value="1"/>
</dbReference>
<dbReference type="Gene3D" id="3.90.1150.10">
    <property type="entry name" value="Aspartate Aminotransferase, domain 1"/>
    <property type="match status" value="1"/>
</dbReference>
<dbReference type="PIRSF" id="PIRSF000521">
    <property type="entry name" value="Transaminase_4ab_Lys_Orn"/>
    <property type="match status" value="1"/>
</dbReference>
<accession>A0ABQ6Y558</accession>
<dbReference type="NCBIfam" id="TIGR00707">
    <property type="entry name" value="argD"/>
    <property type="match status" value="1"/>
</dbReference>
<keyword evidence="5" id="KW-0055">Arginine biosynthesis</keyword>
<dbReference type="Proteomes" id="UP000771797">
    <property type="component" value="Unassembled WGS sequence"/>
</dbReference>
<feature type="binding site" evidence="5">
    <location>
        <position position="272"/>
    </location>
    <ligand>
        <name>pyridoxal 5'-phosphate</name>
        <dbReference type="ChEBI" id="CHEBI:597326"/>
    </ligand>
</feature>
<feature type="binding site" evidence="5">
    <location>
        <begin position="214"/>
        <end position="217"/>
    </location>
    <ligand>
        <name>pyridoxal 5'-phosphate</name>
        <dbReference type="ChEBI" id="CHEBI:597326"/>
    </ligand>
</feature>
<comment type="subcellular location">
    <subcellularLocation>
        <location evidence="5">Cytoplasm</location>
    </subcellularLocation>
</comment>
<organism evidence="6 7">
    <name type="scientific">Alcanivorax xiamenensis</name>
    <dbReference type="NCBI Taxonomy" id="1177156"/>
    <lineage>
        <taxon>Bacteria</taxon>
        <taxon>Pseudomonadati</taxon>
        <taxon>Pseudomonadota</taxon>
        <taxon>Gammaproteobacteria</taxon>
        <taxon>Oceanospirillales</taxon>
        <taxon>Alcanivoracaceae</taxon>
        <taxon>Alcanivorax</taxon>
    </lineage>
</organism>
<keyword evidence="5" id="KW-0963">Cytoplasm</keyword>
<dbReference type="NCBIfam" id="NF002325">
    <property type="entry name" value="PRK01278.1"/>
    <property type="match status" value="1"/>
</dbReference>
<dbReference type="InterPro" id="IPR004636">
    <property type="entry name" value="AcOrn/SuccOrn_fam"/>
</dbReference>
<keyword evidence="3 5" id="KW-0808">Transferase</keyword>
<feature type="binding site" evidence="5">
    <location>
        <position position="129"/>
    </location>
    <ligand>
        <name>pyridoxal 5'-phosphate</name>
        <dbReference type="ChEBI" id="CHEBI:597326"/>
    </ligand>
</feature>
<evidence type="ECO:0000256" key="2">
    <source>
        <dbReference type="ARBA" id="ARBA00022605"/>
    </source>
</evidence>
<dbReference type="EC" id="2.6.1.11" evidence="5"/>
<comment type="caution">
    <text evidence="6">The sequence shown here is derived from an EMBL/GenBank/DDBJ whole genome shotgun (WGS) entry which is preliminary data.</text>
</comment>
<feature type="binding site" evidence="5">
    <location>
        <begin position="97"/>
        <end position="98"/>
    </location>
    <ligand>
        <name>pyridoxal 5'-phosphate</name>
        <dbReference type="ChEBI" id="CHEBI:597326"/>
    </ligand>
</feature>
<dbReference type="SUPFAM" id="SSF53383">
    <property type="entry name" value="PLP-dependent transferases"/>
    <property type="match status" value="1"/>
</dbReference>
<comment type="subunit">
    <text evidence="5">Homodimer.</text>
</comment>
<dbReference type="PANTHER" id="PTHR11986:SF79">
    <property type="entry name" value="ACETYLORNITHINE AMINOTRANSFERASE, MITOCHONDRIAL"/>
    <property type="match status" value="1"/>
</dbReference>
<comment type="miscellaneous">
    <text evidence="5">May also have succinyldiaminopimelate aminotransferase activity, thus carrying out the corresponding step in lysine biosynthesis.</text>
</comment>
<name>A0ABQ6Y558_9GAMM</name>
<dbReference type="InterPro" id="IPR050103">
    <property type="entry name" value="Class-III_PLP-dep_AT"/>
</dbReference>
<keyword evidence="2 5" id="KW-0028">Amino-acid biosynthesis</keyword>
<dbReference type="InterPro" id="IPR005814">
    <property type="entry name" value="Aminotrans_3"/>
</dbReference>
<dbReference type="CDD" id="cd00610">
    <property type="entry name" value="OAT_like"/>
    <property type="match status" value="1"/>
</dbReference>
<reference evidence="6 7" key="1">
    <citation type="submission" date="2012-09" db="EMBL/GenBank/DDBJ databases">
        <title>Genome Sequence of alkane-degrading Bacterium Alcanivorax sp. 6-D-6.</title>
        <authorList>
            <person name="Lai Q."/>
            <person name="Shao Z."/>
        </authorList>
    </citation>
    <scope>NUCLEOTIDE SEQUENCE [LARGE SCALE GENOMIC DNA]</scope>
    <source>
        <strain evidence="6 7">6-D-6</strain>
    </source>
</reference>
<evidence type="ECO:0000256" key="4">
    <source>
        <dbReference type="ARBA" id="ARBA00022898"/>
    </source>
</evidence>
<protein>
    <recommendedName>
        <fullName evidence="5">Acetylornithine aminotransferase</fullName>
        <shortName evidence="5">ACOAT</shortName>
        <ecNumber evidence="5">2.6.1.11</ecNumber>
    </recommendedName>
</protein>
<dbReference type="InterPro" id="IPR049704">
    <property type="entry name" value="Aminotrans_3_PPA_site"/>
</dbReference>
<feature type="modified residue" description="N6-(pyridoxal phosphate)lysine" evidence="5">
    <location>
        <position position="243"/>
    </location>
</feature>
<dbReference type="InterPro" id="IPR015422">
    <property type="entry name" value="PyrdxlP-dep_Trfase_small"/>
</dbReference>
<feature type="binding site" evidence="5">
    <location>
        <position position="271"/>
    </location>
    <ligand>
        <name>N(2)-acetyl-L-ornithine</name>
        <dbReference type="ChEBI" id="CHEBI:57805"/>
    </ligand>
</feature>
<gene>
    <name evidence="5" type="primary">argD</name>
    <name evidence="6" type="ORF">A6D6_03187</name>
</gene>
<dbReference type="GO" id="GO:0008483">
    <property type="term" value="F:transaminase activity"/>
    <property type="evidence" value="ECO:0007669"/>
    <property type="project" value="UniProtKB-KW"/>
</dbReference>
<evidence type="ECO:0000256" key="3">
    <source>
        <dbReference type="ARBA" id="ARBA00022679"/>
    </source>
</evidence>
<keyword evidence="1 5" id="KW-0032">Aminotransferase</keyword>
<dbReference type="Pfam" id="PF00202">
    <property type="entry name" value="Aminotran_3"/>
    <property type="match status" value="1"/>
</dbReference>
<comment type="catalytic activity">
    <reaction evidence="5">
        <text>N(2)-acetyl-L-ornithine + 2-oxoglutarate = N-acetyl-L-glutamate 5-semialdehyde + L-glutamate</text>
        <dbReference type="Rhea" id="RHEA:18049"/>
        <dbReference type="ChEBI" id="CHEBI:16810"/>
        <dbReference type="ChEBI" id="CHEBI:29123"/>
        <dbReference type="ChEBI" id="CHEBI:29985"/>
        <dbReference type="ChEBI" id="CHEBI:57805"/>
        <dbReference type="EC" id="2.6.1.11"/>
    </reaction>
</comment>
<evidence type="ECO:0000313" key="7">
    <source>
        <dbReference type="Proteomes" id="UP000771797"/>
    </source>
</evidence>
<feature type="binding site" evidence="5">
    <location>
        <position position="132"/>
    </location>
    <ligand>
        <name>N(2)-acetyl-L-ornithine</name>
        <dbReference type="ChEBI" id="CHEBI:57805"/>
    </ligand>
</feature>
<proteinExistence type="inferred from homology"/>
<comment type="cofactor">
    <cofactor evidence="5">
        <name>pyridoxal 5'-phosphate</name>
        <dbReference type="ChEBI" id="CHEBI:597326"/>
    </cofactor>
    <text evidence="5">Binds 1 pyridoxal phosphate per subunit.</text>
</comment>